<organism evidence="2 3">
    <name type="scientific">Pleurodeles waltl</name>
    <name type="common">Iberian ribbed newt</name>
    <dbReference type="NCBI Taxonomy" id="8319"/>
    <lineage>
        <taxon>Eukaryota</taxon>
        <taxon>Metazoa</taxon>
        <taxon>Chordata</taxon>
        <taxon>Craniata</taxon>
        <taxon>Vertebrata</taxon>
        <taxon>Euteleostomi</taxon>
        <taxon>Amphibia</taxon>
        <taxon>Batrachia</taxon>
        <taxon>Caudata</taxon>
        <taxon>Salamandroidea</taxon>
        <taxon>Salamandridae</taxon>
        <taxon>Pleurodelinae</taxon>
        <taxon>Pleurodeles</taxon>
    </lineage>
</organism>
<evidence type="ECO:0000313" key="3">
    <source>
        <dbReference type="Proteomes" id="UP001066276"/>
    </source>
</evidence>
<dbReference type="Proteomes" id="UP001066276">
    <property type="component" value="Chromosome 5"/>
</dbReference>
<protein>
    <submittedName>
        <fullName evidence="2">Uncharacterized protein</fullName>
    </submittedName>
</protein>
<evidence type="ECO:0000256" key="1">
    <source>
        <dbReference type="SAM" id="MobiDB-lite"/>
    </source>
</evidence>
<feature type="region of interest" description="Disordered" evidence="1">
    <location>
        <begin position="1"/>
        <end position="45"/>
    </location>
</feature>
<feature type="region of interest" description="Disordered" evidence="1">
    <location>
        <begin position="64"/>
        <end position="167"/>
    </location>
</feature>
<name>A0AAV7RBI3_PLEWA</name>
<feature type="compositionally biased region" description="Basic and acidic residues" evidence="1">
    <location>
        <begin position="68"/>
        <end position="117"/>
    </location>
</feature>
<gene>
    <name evidence="2" type="ORF">NDU88_001407</name>
</gene>
<feature type="compositionally biased region" description="Basic and acidic residues" evidence="1">
    <location>
        <begin position="8"/>
        <end position="21"/>
    </location>
</feature>
<comment type="caution">
    <text evidence="2">The sequence shown here is derived from an EMBL/GenBank/DDBJ whole genome shotgun (WGS) entry which is preliminary data.</text>
</comment>
<proteinExistence type="predicted"/>
<dbReference type="AlphaFoldDB" id="A0AAV7RBI3"/>
<evidence type="ECO:0000313" key="2">
    <source>
        <dbReference type="EMBL" id="KAJ1148579.1"/>
    </source>
</evidence>
<reference evidence="2" key="1">
    <citation type="journal article" date="2022" name="bioRxiv">
        <title>Sequencing and chromosome-scale assembly of the giantPleurodeles waltlgenome.</title>
        <authorList>
            <person name="Brown T."/>
            <person name="Elewa A."/>
            <person name="Iarovenko S."/>
            <person name="Subramanian E."/>
            <person name="Araus A.J."/>
            <person name="Petzold A."/>
            <person name="Susuki M."/>
            <person name="Suzuki K.-i.T."/>
            <person name="Hayashi T."/>
            <person name="Toyoda A."/>
            <person name="Oliveira C."/>
            <person name="Osipova E."/>
            <person name="Leigh N.D."/>
            <person name="Simon A."/>
            <person name="Yun M.H."/>
        </authorList>
    </citation>
    <scope>NUCLEOTIDE SEQUENCE</scope>
    <source>
        <strain evidence="2">20211129_DDA</strain>
        <tissue evidence="2">Liver</tissue>
    </source>
</reference>
<accession>A0AAV7RBI3</accession>
<sequence>MIPGAEGRSNDPGENGTKDIENPDDWIPVSLPGQPTEEDVITIPGNPDIWVSNGIERKDGLRACGALGREDAKEERAERGGDTEERFDRKQEEEQKEVSSEDNPKGREGPEEPERRHVPGGTWLNQVRSYLKDSFRLTRGREEAVGGEEGGGEGRGRGGQEDGREGP</sequence>
<keyword evidence="3" id="KW-1185">Reference proteome</keyword>
<dbReference type="EMBL" id="JANPWB010000009">
    <property type="protein sequence ID" value="KAJ1148579.1"/>
    <property type="molecule type" value="Genomic_DNA"/>
</dbReference>
<feature type="compositionally biased region" description="Basic and acidic residues" evidence="1">
    <location>
        <begin position="130"/>
        <end position="144"/>
    </location>
</feature>
<feature type="compositionally biased region" description="Basic and acidic residues" evidence="1">
    <location>
        <begin position="152"/>
        <end position="167"/>
    </location>
</feature>